<dbReference type="Pfam" id="PF00646">
    <property type="entry name" value="F-box"/>
    <property type="match status" value="1"/>
</dbReference>
<keyword evidence="4" id="KW-1185">Reference proteome</keyword>
<evidence type="ECO:0000256" key="1">
    <source>
        <dbReference type="SAM" id="MobiDB-lite"/>
    </source>
</evidence>
<protein>
    <recommendedName>
        <fullName evidence="2">F-box domain-containing protein</fullName>
    </recommendedName>
</protein>
<accession>A0ABR4AKD8</accession>
<dbReference type="SUPFAM" id="SSF81383">
    <property type="entry name" value="F-box domain"/>
    <property type="match status" value="1"/>
</dbReference>
<evidence type="ECO:0000313" key="3">
    <source>
        <dbReference type="EMBL" id="KAL2046237.1"/>
    </source>
</evidence>
<dbReference type="EMBL" id="JBEFKJ010000004">
    <property type="protein sequence ID" value="KAL2046237.1"/>
    <property type="molecule type" value="Genomic_DNA"/>
</dbReference>
<dbReference type="InterPro" id="IPR036047">
    <property type="entry name" value="F-box-like_dom_sf"/>
</dbReference>
<gene>
    <name evidence="3" type="ORF">N7G274_001684</name>
</gene>
<dbReference type="SMART" id="SM00256">
    <property type="entry name" value="FBOX"/>
    <property type="match status" value="1"/>
</dbReference>
<reference evidence="3 4" key="1">
    <citation type="submission" date="2024-09" db="EMBL/GenBank/DDBJ databases">
        <title>Rethinking Asexuality: The Enigmatic Case of Functional Sexual Genes in Lepraria (Stereocaulaceae).</title>
        <authorList>
            <person name="Doellman M."/>
            <person name="Sun Y."/>
            <person name="Barcenas-Pena A."/>
            <person name="Lumbsch H.T."/>
            <person name="Grewe F."/>
        </authorList>
    </citation>
    <scope>NUCLEOTIDE SEQUENCE [LARGE SCALE GENOMIC DNA]</scope>
    <source>
        <strain evidence="3 4">Mercado 3170</strain>
    </source>
</reference>
<feature type="compositionally biased region" description="Polar residues" evidence="1">
    <location>
        <begin position="45"/>
        <end position="66"/>
    </location>
</feature>
<feature type="compositionally biased region" description="Polar residues" evidence="1">
    <location>
        <begin position="9"/>
        <end position="35"/>
    </location>
</feature>
<evidence type="ECO:0000259" key="2">
    <source>
        <dbReference type="SMART" id="SM00256"/>
    </source>
</evidence>
<proteinExistence type="predicted"/>
<feature type="domain" description="F-box" evidence="2">
    <location>
        <begin position="217"/>
        <end position="257"/>
    </location>
</feature>
<organism evidence="3 4">
    <name type="scientific">Stereocaulon virgatum</name>
    <dbReference type="NCBI Taxonomy" id="373712"/>
    <lineage>
        <taxon>Eukaryota</taxon>
        <taxon>Fungi</taxon>
        <taxon>Dikarya</taxon>
        <taxon>Ascomycota</taxon>
        <taxon>Pezizomycotina</taxon>
        <taxon>Lecanoromycetes</taxon>
        <taxon>OSLEUM clade</taxon>
        <taxon>Lecanoromycetidae</taxon>
        <taxon>Lecanorales</taxon>
        <taxon>Lecanorineae</taxon>
        <taxon>Stereocaulaceae</taxon>
        <taxon>Stereocaulon</taxon>
    </lineage>
</organism>
<dbReference type="SUPFAM" id="SSF69322">
    <property type="entry name" value="Tricorn protease domain 2"/>
    <property type="match status" value="1"/>
</dbReference>
<name>A0ABR4AKD8_9LECA</name>
<dbReference type="Proteomes" id="UP001590950">
    <property type="component" value="Unassembled WGS sequence"/>
</dbReference>
<feature type="region of interest" description="Disordered" evidence="1">
    <location>
        <begin position="1"/>
        <end position="76"/>
    </location>
</feature>
<dbReference type="InterPro" id="IPR001810">
    <property type="entry name" value="F-box_dom"/>
</dbReference>
<comment type="caution">
    <text evidence="3">The sequence shown here is derived from an EMBL/GenBank/DDBJ whole genome shotgun (WGS) entry which is preliminary data.</text>
</comment>
<sequence>MSGAFLSPKDSNSPVGSQTSPRSMPSGSLYGSSPHSPSPERADSNVCSSSQQSPIRGRTLTLNPSANREDSRSRASTSLQANAKLFGFEDTLAYQRLLSRDLTAEPDQIFDSIKEPLPPGIEWFRSSLSEELYKAATWESWDSSVDLTKFGEHRDTFAILGLRKLQDRRLTLPPAFWKGLLPHIDHETYLALRLSCRCWSAAISHALPVRLPSVSMFPAEILGNIFTRLDPIDFNAARHTCRSWMVASLEGKLLIDMLQRGGWGATVQADMEVQAAQGGDNSPESASTEWLLSRRLATECSLLPGWTGNGLSSKPLESSDGQYPSTTGLFLISETDFSEMSNGYSHMFDGSNGAALHFTVSVCNKFLLVTEGCIINVFSIRDDSSIPQKPGGHLSPVTIVVCPHRVLAVSMDTSSQRFAIAVLLEGRVGMVCDLHEHAQASHRSAAPRALSMALRDLRPSVYSPHSSAEHIMTEPTSSRVYGMATDGVTYHNVVDRAMARAIAEATLPEVHGARPFHGSWTMDDPLLMPVSPASEPIPTIPNARYVPIETGPRSIYRNLCSAEDPPRSVALCPQRRCVAFGCSGGIELHWVDTLTGQDLNRWFPLTAPSDFLYFLPPRPGVDSTKKLRLISSACHPKERDGLQSRFLSGYDKARHYGISWENEGFNDPGGWDHTWRGSAFCDHYQAVPVSDGWNVLFTDPEDGCLCLGSDAPPGAGASKLVRRYIFIGPNDEQGKPIVPKIYKSGGELRWGGRVVAGYGDGLWLFVVPPDGFRRNDNKGEGEPRFEPSETAEWFPKRISGVQFATVPGLVDIAIDATSGDLTVWAPSINGVAYVWQLGGGSKSIIKRIIQRDGTVSLAQDADGDTVMHCASASNSTASRGVQFDGSASGTMSIRPMPLPLYGANDHIIDQDGDTAMPDAPDYDEDEGYVSGNDEFEQAGGVFAIHAPPLWGRWSEESADWVPDYLAAHGKEIEDEGLGVDLLKMVRCEVVVRGL</sequence>
<evidence type="ECO:0000313" key="4">
    <source>
        <dbReference type="Proteomes" id="UP001590950"/>
    </source>
</evidence>